<dbReference type="GO" id="GO:0003723">
    <property type="term" value="F:RNA binding"/>
    <property type="evidence" value="ECO:0007669"/>
    <property type="project" value="UniProtKB-KW"/>
</dbReference>
<dbReference type="AlphaFoldDB" id="A0AAU7C8M4"/>
<proteinExistence type="predicted"/>
<dbReference type="PROSITE" id="PS50889">
    <property type="entry name" value="S4"/>
    <property type="match status" value="1"/>
</dbReference>
<dbReference type="SUPFAM" id="SSF55174">
    <property type="entry name" value="Alpha-L RNA-binding motif"/>
    <property type="match status" value="1"/>
</dbReference>
<dbReference type="Pfam" id="PF13275">
    <property type="entry name" value="S4_2"/>
    <property type="match status" value="1"/>
</dbReference>
<organism evidence="2">
    <name type="scientific">Singulisphaera sp. Ch08</name>
    <dbReference type="NCBI Taxonomy" id="3120278"/>
    <lineage>
        <taxon>Bacteria</taxon>
        <taxon>Pseudomonadati</taxon>
        <taxon>Planctomycetota</taxon>
        <taxon>Planctomycetia</taxon>
        <taxon>Isosphaerales</taxon>
        <taxon>Isosphaeraceae</taxon>
        <taxon>Singulisphaera</taxon>
    </lineage>
</organism>
<dbReference type="RefSeq" id="WP_406694074.1">
    <property type="nucleotide sequence ID" value="NZ_CP155447.1"/>
</dbReference>
<accession>A0AAU7C8M4</accession>
<dbReference type="EMBL" id="CP155447">
    <property type="protein sequence ID" value="XBH01374.1"/>
    <property type="molecule type" value="Genomic_DNA"/>
</dbReference>
<gene>
    <name evidence="2" type="ORF">V5E97_23815</name>
</gene>
<dbReference type="Gene3D" id="3.10.290.10">
    <property type="entry name" value="RNA-binding S4 domain"/>
    <property type="match status" value="1"/>
</dbReference>
<reference evidence="2" key="1">
    <citation type="submission" date="2024-05" db="EMBL/GenBank/DDBJ databases">
        <title>Planctomycetes of the genus Singulisphaera possess chitinolytic capabilities.</title>
        <authorList>
            <person name="Ivanova A."/>
        </authorList>
    </citation>
    <scope>NUCLEOTIDE SEQUENCE</scope>
    <source>
        <strain evidence="2">Ch08T</strain>
    </source>
</reference>
<keyword evidence="1" id="KW-0694">RNA-binding</keyword>
<sequence>MVDPLNVGDRAINLTQVLKLANWVMHGGEAKALISEGMVRVNGEVELRKRRKMALGDRVEMEDGRSLILVNEPSPPSDS</sequence>
<dbReference type="CDD" id="cd00165">
    <property type="entry name" value="S4"/>
    <property type="match status" value="1"/>
</dbReference>
<dbReference type="InterPro" id="IPR036986">
    <property type="entry name" value="S4_RNA-bd_sf"/>
</dbReference>
<name>A0AAU7C8M4_9BACT</name>
<evidence type="ECO:0000256" key="1">
    <source>
        <dbReference type="PROSITE-ProRule" id="PRU00182"/>
    </source>
</evidence>
<evidence type="ECO:0000313" key="2">
    <source>
        <dbReference type="EMBL" id="XBH01374.1"/>
    </source>
</evidence>
<protein>
    <submittedName>
        <fullName evidence="2">RNA-binding S4 domain-containing protein</fullName>
    </submittedName>
</protein>